<keyword evidence="2" id="KW-1185">Reference proteome</keyword>
<protein>
    <submittedName>
        <fullName evidence="1">Uncharacterized protein</fullName>
    </submittedName>
</protein>
<evidence type="ECO:0000313" key="2">
    <source>
        <dbReference type="Proteomes" id="UP001518989"/>
    </source>
</evidence>
<comment type="caution">
    <text evidence="1">The sequence shown here is derived from an EMBL/GenBank/DDBJ whole genome shotgun (WGS) entry which is preliminary data.</text>
</comment>
<name>A0ABS3KSI0_9PROT</name>
<dbReference type="EMBL" id="JACTNG010000007">
    <property type="protein sequence ID" value="MBO1079997.1"/>
    <property type="molecule type" value="Genomic_DNA"/>
</dbReference>
<dbReference type="RefSeq" id="WP_207417810.1">
    <property type="nucleotide sequence ID" value="NZ_CP061177.1"/>
</dbReference>
<organism evidence="1 2">
    <name type="scientific">Roseomonas haemaphysalidis</name>
    <dbReference type="NCBI Taxonomy" id="2768162"/>
    <lineage>
        <taxon>Bacteria</taxon>
        <taxon>Pseudomonadati</taxon>
        <taxon>Pseudomonadota</taxon>
        <taxon>Alphaproteobacteria</taxon>
        <taxon>Acetobacterales</taxon>
        <taxon>Roseomonadaceae</taxon>
        <taxon>Roseomonas</taxon>
    </lineage>
</organism>
<sequence>MTDVTTSILDPVSAHRVRSVLAQALRSGCLVREAKGEARGYLKAISPALPHATVAGVIDSLLAELDPLLGDLIHCEMDAHAEPLEQLRLGL</sequence>
<accession>A0ABS3KSI0</accession>
<reference evidence="1 2" key="1">
    <citation type="submission" date="2020-09" db="EMBL/GenBank/DDBJ databases">
        <title>Roseomonas.</title>
        <authorList>
            <person name="Zhu W."/>
        </authorList>
    </citation>
    <scope>NUCLEOTIDE SEQUENCE [LARGE SCALE GENOMIC DNA]</scope>
    <source>
        <strain evidence="1 2">573</strain>
    </source>
</reference>
<evidence type="ECO:0000313" key="1">
    <source>
        <dbReference type="EMBL" id="MBO1079997.1"/>
    </source>
</evidence>
<dbReference type="Proteomes" id="UP001518989">
    <property type="component" value="Unassembled WGS sequence"/>
</dbReference>
<proteinExistence type="predicted"/>
<gene>
    <name evidence="1" type="ORF">IAI61_13235</name>
</gene>